<evidence type="ECO:0000313" key="2">
    <source>
        <dbReference type="EMBL" id="WOS95759.1"/>
    </source>
</evidence>
<feature type="transmembrane region" description="Helical" evidence="1">
    <location>
        <begin position="30"/>
        <end position="50"/>
    </location>
</feature>
<keyword evidence="1" id="KW-1133">Transmembrane helix</keyword>
<proteinExistence type="predicted"/>
<evidence type="ECO:0000256" key="1">
    <source>
        <dbReference type="SAM" id="Phobius"/>
    </source>
</evidence>
<dbReference type="EMBL" id="CP136964">
    <property type="protein sequence ID" value="WOS95759.1"/>
    <property type="molecule type" value="Genomic_DNA"/>
</dbReference>
<feature type="transmembrane region" description="Helical" evidence="1">
    <location>
        <begin position="83"/>
        <end position="103"/>
    </location>
</feature>
<feature type="transmembrane region" description="Helical" evidence="1">
    <location>
        <begin position="6"/>
        <end position="23"/>
    </location>
</feature>
<gene>
    <name evidence="2" type="ORF">CJ229_006600</name>
</gene>
<accession>A0AAF0YL64</accession>
<dbReference type="KEGG" id="nmy:CJ229_006600"/>
<dbReference type="AlphaFoldDB" id="A0AAF0YL64"/>
<keyword evidence="1" id="KW-0472">Membrane</keyword>
<evidence type="ECO:0000313" key="3">
    <source>
        <dbReference type="Proteomes" id="UP000243626"/>
    </source>
</evidence>
<dbReference type="RefSeq" id="WP_070457129.1">
    <property type="nucleotide sequence ID" value="NZ_CP136964.1"/>
</dbReference>
<feature type="transmembrane region" description="Helical" evidence="1">
    <location>
        <begin position="56"/>
        <end position="76"/>
    </location>
</feature>
<reference evidence="2 3" key="2">
    <citation type="submission" date="2023-10" db="EMBL/GenBank/DDBJ databases">
        <authorList>
            <person name="Choi B."/>
        </authorList>
    </citation>
    <scope>NUCLEOTIDE SEQUENCE [LARGE SCALE GENOMIC DNA]</scope>
    <source>
        <strain evidence="2 3">UMB0959</strain>
    </source>
</reference>
<keyword evidence="1" id="KW-0812">Transmembrane</keyword>
<evidence type="ECO:0008006" key="4">
    <source>
        <dbReference type="Google" id="ProtNLM"/>
    </source>
</evidence>
<keyword evidence="3" id="KW-1185">Reference proteome</keyword>
<protein>
    <recommendedName>
        <fullName evidence="4">DUF1516 domain-containing protein</fullName>
    </recommendedName>
</protein>
<reference evidence="3" key="1">
    <citation type="submission" date="2017-09" db="EMBL/GenBank/DDBJ databases">
        <title>Bacterial strain isolated from the female urinary microbiota.</title>
        <authorList>
            <person name="Thomas-White K."/>
            <person name="Kumar N."/>
            <person name="Forster S."/>
            <person name="Putonti C."/>
            <person name="Lawley T."/>
            <person name="Wolfe A.J."/>
        </authorList>
    </citation>
    <scope>NUCLEOTIDE SEQUENCE [LARGE SCALE GENOMIC DNA]</scope>
    <source>
        <strain evidence="3">UMB0959</strain>
    </source>
</reference>
<organism evidence="2 3">
    <name type="scientific">Nosocomiicoccus massiliensis</name>
    <dbReference type="NCBI Taxonomy" id="1232430"/>
    <lineage>
        <taxon>Bacteria</taxon>
        <taxon>Bacillati</taxon>
        <taxon>Bacillota</taxon>
        <taxon>Bacilli</taxon>
        <taxon>Bacillales</taxon>
        <taxon>Staphylococcaceae</taxon>
        <taxon>Nosocomiicoccus</taxon>
    </lineage>
</organism>
<dbReference type="Proteomes" id="UP000243626">
    <property type="component" value="Chromosome"/>
</dbReference>
<name>A0AAF0YL64_9STAP</name>
<sequence>MTFLTIMMLISYLLVAFVTIYGLRAKFLIVIRLLSGLGFLSMLVSNILPVQGIDDYMMLLLAISIIFSVEITAFKVRHDNRHLYLIHAFTVAMAIALVVYLFVV</sequence>